<comment type="caution">
    <text evidence="5">The sequence shown here is derived from an EMBL/GenBank/DDBJ whole genome shotgun (WGS) entry which is preliminary data.</text>
</comment>
<dbReference type="InterPro" id="IPR000387">
    <property type="entry name" value="Tyr_Pase_dom"/>
</dbReference>
<dbReference type="AlphaFoldDB" id="A0AA36MZX5"/>
<evidence type="ECO:0000256" key="1">
    <source>
        <dbReference type="ARBA" id="ARBA00008601"/>
    </source>
</evidence>
<keyword evidence="6" id="KW-1185">Reference proteome</keyword>
<evidence type="ECO:0000256" key="3">
    <source>
        <dbReference type="ARBA" id="ARBA00022912"/>
    </source>
</evidence>
<evidence type="ECO:0000256" key="2">
    <source>
        <dbReference type="ARBA" id="ARBA00022801"/>
    </source>
</evidence>
<reference evidence="5" key="1">
    <citation type="submission" date="2023-08" db="EMBL/GenBank/DDBJ databases">
        <authorList>
            <person name="Chen Y."/>
            <person name="Shah S."/>
            <person name="Dougan E. K."/>
            <person name="Thang M."/>
            <person name="Chan C."/>
        </authorList>
    </citation>
    <scope>NUCLEOTIDE SEQUENCE</scope>
</reference>
<evidence type="ECO:0000259" key="4">
    <source>
        <dbReference type="PROSITE" id="PS50056"/>
    </source>
</evidence>
<dbReference type="GO" id="GO:0004721">
    <property type="term" value="F:phosphoprotein phosphatase activity"/>
    <property type="evidence" value="ECO:0007669"/>
    <property type="project" value="UniProtKB-KW"/>
</dbReference>
<dbReference type="InterPro" id="IPR000340">
    <property type="entry name" value="Dual-sp_phosphatase_cat-dom"/>
</dbReference>
<name>A0AA36MZX5_9DINO</name>
<dbReference type="PANTHER" id="PTHR45961">
    <property type="entry name" value="IP21249P"/>
    <property type="match status" value="1"/>
</dbReference>
<dbReference type="InterPro" id="IPR029021">
    <property type="entry name" value="Prot-tyrosine_phosphatase-like"/>
</dbReference>
<organism evidence="5 6">
    <name type="scientific">Effrenium voratum</name>
    <dbReference type="NCBI Taxonomy" id="2562239"/>
    <lineage>
        <taxon>Eukaryota</taxon>
        <taxon>Sar</taxon>
        <taxon>Alveolata</taxon>
        <taxon>Dinophyceae</taxon>
        <taxon>Suessiales</taxon>
        <taxon>Symbiodiniaceae</taxon>
        <taxon>Effrenium</taxon>
    </lineage>
</organism>
<gene>
    <name evidence="5" type="ORF">EVOR1521_LOCUS15174</name>
</gene>
<keyword evidence="3" id="KW-0904">Protein phosphatase</keyword>
<keyword evidence="2" id="KW-0378">Hydrolase</keyword>
<dbReference type="EMBL" id="CAUJNA010001891">
    <property type="protein sequence ID" value="CAJ1389586.1"/>
    <property type="molecule type" value="Genomic_DNA"/>
</dbReference>
<dbReference type="Pfam" id="PF00782">
    <property type="entry name" value="DSPc"/>
    <property type="match status" value="1"/>
</dbReference>
<protein>
    <recommendedName>
        <fullName evidence="4">Tyrosine specific protein phosphatases domain-containing protein</fullName>
    </recommendedName>
</protein>
<dbReference type="CDD" id="cd14498">
    <property type="entry name" value="DSP"/>
    <property type="match status" value="1"/>
</dbReference>
<dbReference type="InterPro" id="IPR052103">
    <property type="entry name" value="Dual_spec_Phospatases"/>
</dbReference>
<sequence>MHGAHQANERHHVLVNCVQGISRSAAVVLAYLMKYDRMSLRDAYHFLRHRRSIADPRKEFLQQLGVLERRLFGLEAPTLSGEVAFAGRHMLNLDDAPMPVPQKDVEDPEMRHELQALQKVLQHLNSHLQSIGAEAEAAAQAVRTLGQEAGDAACDVHMTSVTEQYVMQKQHNCAEPEMESELHACKALLDYMSHAAAAMLEERDNWRRQAEEEDTRGGAVRPIV</sequence>
<dbReference type="Proteomes" id="UP001178507">
    <property type="component" value="Unassembled WGS sequence"/>
</dbReference>
<feature type="domain" description="Tyrosine specific protein phosphatases" evidence="4">
    <location>
        <begin position="1"/>
        <end position="51"/>
    </location>
</feature>
<dbReference type="PROSITE" id="PS50056">
    <property type="entry name" value="TYR_PHOSPHATASE_2"/>
    <property type="match status" value="1"/>
</dbReference>
<dbReference type="Gene3D" id="3.90.190.10">
    <property type="entry name" value="Protein tyrosine phosphatase superfamily"/>
    <property type="match status" value="1"/>
</dbReference>
<evidence type="ECO:0000313" key="5">
    <source>
        <dbReference type="EMBL" id="CAJ1389586.1"/>
    </source>
</evidence>
<evidence type="ECO:0000313" key="6">
    <source>
        <dbReference type="Proteomes" id="UP001178507"/>
    </source>
</evidence>
<dbReference type="PANTHER" id="PTHR45961:SF6">
    <property type="entry name" value="IP21249P"/>
    <property type="match status" value="1"/>
</dbReference>
<comment type="similarity">
    <text evidence="1">Belongs to the protein-tyrosine phosphatase family. Non-receptor class dual specificity subfamily.</text>
</comment>
<dbReference type="SUPFAM" id="SSF52799">
    <property type="entry name" value="(Phosphotyrosine protein) phosphatases II"/>
    <property type="match status" value="1"/>
</dbReference>
<proteinExistence type="inferred from homology"/>
<accession>A0AA36MZX5</accession>